<feature type="transmembrane region" description="Helical" evidence="7">
    <location>
        <begin position="79"/>
        <end position="96"/>
    </location>
</feature>
<evidence type="ECO:0000313" key="10">
    <source>
        <dbReference type="Proteomes" id="UP000515703"/>
    </source>
</evidence>
<dbReference type="RefSeq" id="WP_185257926.1">
    <property type="nucleotide sequence ID" value="NZ_AP023368.1"/>
</dbReference>
<evidence type="ECO:0000256" key="2">
    <source>
        <dbReference type="ARBA" id="ARBA00008335"/>
    </source>
</evidence>
<protein>
    <submittedName>
        <fullName evidence="9">Major facilitator superfamily protein</fullName>
    </submittedName>
</protein>
<organism evidence="9 10">
    <name type="scientific">Anaerocolumna chitinilytica</name>
    <dbReference type="NCBI Taxonomy" id="1727145"/>
    <lineage>
        <taxon>Bacteria</taxon>
        <taxon>Bacillati</taxon>
        <taxon>Bacillota</taxon>
        <taxon>Clostridia</taxon>
        <taxon>Lachnospirales</taxon>
        <taxon>Lachnospiraceae</taxon>
        <taxon>Anaerocolumna</taxon>
    </lineage>
</organism>
<feature type="transmembrane region" description="Helical" evidence="7">
    <location>
        <begin position="102"/>
        <end position="118"/>
    </location>
</feature>
<dbReference type="InterPro" id="IPR011701">
    <property type="entry name" value="MFS"/>
</dbReference>
<evidence type="ECO:0000256" key="6">
    <source>
        <dbReference type="ARBA" id="ARBA00023136"/>
    </source>
</evidence>
<gene>
    <name evidence="9" type="ORF">bsdcttw_05480</name>
</gene>
<evidence type="ECO:0000259" key="8">
    <source>
        <dbReference type="PROSITE" id="PS50850"/>
    </source>
</evidence>
<evidence type="ECO:0000256" key="4">
    <source>
        <dbReference type="ARBA" id="ARBA00022692"/>
    </source>
</evidence>
<keyword evidence="10" id="KW-1185">Reference proteome</keyword>
<dbReference type="PANTHER" id="PTHR23514:SF3">
    <property type="entry name" value="BYPASS OF STOP CODON PROTEIN 6"/>
    <property type="match status" value="1"/>
</dbReference>
<feature type="transmembrane region" description="Helical" evidence="7">
    <location>
        <begin position="333"/>
        <end position="352"/>
    </location>
</feature>
<evidence type="ECO:0000256" key="7">
    <source>
        <dbReference type="SAM" id="Phobius"/>
    </source>
</evidence>
<dbReference type="PANTHER" id="PTHR23514">
    <property type="entry name" value="BYPASS OF STOP CODON PROTEIN 6"/>
    <property type="match status" value="1"/>
</dbReference>
<feature type="transmembrane region" description="Helical" evidence="7">
    <location>
        <begin position="300"/>
        <end position="321"/>
    </location>
</feature>
<dbReference type="GO" id="GO:0022857">
    <property type="term" value="F:transmembrane transporter activity"/>
    <property type="evidence" value="ECO:0007669"/>
    <property type="project" value="InterPro"/>
</dbReference>
<sequence>MNLRRKGSSRNALLFISFMLIMIAMGANDSLRGIFSIVFKEHFSLNTTQISTIITVSYLGNLVFLFLGGALIDRFRKKQVFISMLLIWMSGIALFILTDNYLVLLAGMFLCVGASTLINTTINILVPVIFTASPGLIVNILYFVQGIGTSSSQNGIGRLPASFSTWKYVNMGLVVLALAGLLFLLFQDIPDVKGEKKKAVSYKDIMRTPAFVFFVLLFGFYFIAEHGILNWFLIYGTKELQRSTKASAGYLSVFFGGITLGRLILAPAVHRLGVSKSIGIFGGIGAFFYIAGILSGGQWIALLSISGLSISIVYPTLVLMIRNYFKEEGIATATGAIISLATVCDIGFNAAFGKLTDMVGLREAFYILPASILLFCLLYTTFLIKIKPLQTVKKEGNFCET</sequence>
<feature type="transmembrane region" description="Helical" evidence="7">
    <location>
        <begin position="168"/>
        <end position="189"/>
    </location>
</feature>
<accession>A0A7I8DIG1</accession>
<dbReference type="Proteomes" id="UP000515703">
    <property type="component" value="Chromosome"/>
</dbReference>
<dbReference type="EMBL" id="AP023368">
    <property type="protein sequence ID" value="BCJ97507.1"/>
    <property type="molecule type" value="Genomic_DNA"/>
</dbReference>
<dbReference type="Gene3D" id="1.20.1250.20">
    <property type="entry name" value="MFS general substrate transporter like domains"/>
    <property type="match status" value="2"/>
</dbReference>
<keyword evidence="6 7" id="KW-0472">Membrane</keyword>
<proteinExistence type="inferred from homology"/>
<feature type="domain" description="Major facilitator superfamily (MFS) profile" evidence="8">
    <location>
        <begin position="12"/>
        <end position="387"/>
    </location>
</feature>
<dbReference type="SUPFAM" id="SSF103473">
    <property type="entry name" value="MFS general substrate transporter"/>
    <property type="match status" value="1"/>
</dbReference>
<evidence type="ECO:0000256" key="3">
    <source>
        <dbReference type="ARBA" id="ARBA00022448"/>
    </source>
</evidence>
<evidence type="ECO:0000256" key="5">
    <source>
        <dbReference type="ARBA" id="ARBA00022989"/>
    </source>
</evidence>
<reference evidence="9 10" key="2">
    <citation type="submission" date="2020-08" db="EMBL/GenBank/DDBJ databases">
        <authorList>
            <person name="Ueki A."/>
            <person name="Tonouchi A."/>
        </authorList>
    </citation>
    <scope>NUCLEOTIDE SEQUENCE [LARGE SCALE GENOMIC DNA]</scope>
    <source>
        <strain evidence="9 10">CTTW</strain>
    </source>
</reference>
<feature type="transmembrane region" description="Helical" evidence="7">
    <location>
        <begin position="277"/>
        <end position="294"/>
    </location>
</feature>
<dbReference type="InterPro" id="IPR036259">
    <property type="entry name" value="MFS_trans_sf"/>
</dbReference>
<dbReference type="PROSITE" id="PS50850">
    <property type="entry name" value="MFS"/>
    <property type="match status" value="1"/>
</dbReference>
<dbReference type="InterPro" id="IPR051788">
    <property type="entry name" value="MFS_Transporter"/>
</dbReference>
<dbReference type="GO" id="GO:0005886">
    <property type="term" value="C:plasma membrane"/>
    <property type="evidence" value="ECO:0007669"/>
    <property type="project" value="UniProtKB-SubCell"/>
</dbReference>
<comment type="subcellular location">
    <subcellularLocation>
        <location evidence="1">Cell membrane</location>
        <topology evidence="1">Multi-pass membrane protein</topology>
    </subcellularLocation>
</comment>
<evidence type="ECO:0000313" key="9">
    <source>
        <dbReference type="EMBL" id="BCJ97507.1"/>
    </source>
</evidence>
<feature type="transmembrane region" description="Helical" evidence="7">
    <location>
        <begin position="210"/>
        <end position="234"/>
    </location>
</feature>
<dbReference type="AlphaFoldDB" id="A0A7I8DIG1"/>
<keyword evidence="5 7" id="KW-1133">Transmembrane helix</keyword>
<dbReference type="Pfam" id="PF07690">
    <property type="entry name" value="MFS_1"/>
    <property type="match status" value="1"/>
</dbReference>
<feature type="transmembrane region" description="Helical" evidence="7">
    <location>
        <begin position="246"/>
        <end position="265"/>
    </location>
</feature>
<keyword evidence="4 7" id="KW-0812">Transmembrane</keyword>
<name>A0A7I8DIG1_9FIRM</name>
<feature type="transmembrane region" description="Helical" evidence="7">
    <location>
        <begin position="50"/>
        <end position="72"/>
    </location>
</feature>
<dbReference type="KEGG" id="acht:bsdcttw_05480"/>
<evidence type="ECO:0000256" key="1">
    <source>
        <dbReference type="ARBA" id="ARBA00004651"/>
    </source>
</evidence>
<feature type="transmembrane region" description="Helical" evidence="7">
    <location>
        <begin position="364"/>
        <end position="384"/>
    </location>
</feature>
<reference evidence="9 10" key="1">
    <citation type="submission" date="2020-08" db="EMBL/GenBank/DDBJ databases">
        <title>Draft genome sequencing of an Anaerocolumna strain isolated from anoxic soil subjected to BSD treatment.</title>
        <authorList>
            <person name="Uek A."/>
            <person name="Tonouchi A."/>
        </authorList>
    </citation>
    <scope>NUCLEOTIDE SEQUENCE [LARGE SCALE GENOMIC DNA]</scope>
    <source>
        <strain evidence="9 10">CTTW</strain>
    </source>
</reference>
<keyword evidence="3" id="KW-0813">Transport</keyword>
<feature type="transmembrane region" description="Helical" evidence="7">
    <location>
        <begin position="125"/>
        <end position="148"/>
    </location>
</feature>
<comment type="similarity">
    <text evidence="2">Belongs to the major facilitator superfamily.</text>
</comment>
<dbReference type="InterPro" id="IPR020846">
    <property type="entry name" value="MFS_dom"/>
</dbReference>